<dbReference type="Proteomes" id="UP000829925">
    <property type="component" value="Chromosome"/>
</dbReference>
<gene>
    <name evidence="1" type="ORF">MUN82_08865</name>
</gene>
<accession>A0A8T9T1Z0</accession>
<sequence>MTQHPTKPLAVHTWDWKDAPDFEAINKVVNDFLARFGNGISLLEVSTGSDEYAVVIGDKDLTQEQANDAYANEEDIANGVDASGFDWEAAEKHLNTIRGHYASIGIPGVMGLTLILNPLLTRYSKGERSAPLYEAMLAAE</sequence>
<proteinExistence type="predicted"/>
<name>A0A8T9T1Z0_9BACT</name>
<reference evidence="1 2" key="1">
    <citation type="submission" date="2022-04" db="EMBL/GenBank/DDBJ databases">
        <title>Hymenobacter sp. isolated from the air.</title>
        <authorList>
            <person name="Won M."/>
            <person name="Lee C.-M."/>
            <person name="Woen H.-Y."/>
            <person name="Kwon S.-W."/>
        </authorList>
    </citation>
    <scope>NUCLEOTIDE SEQUENCE [LARGE SCALE GENOMIC DNA]</scope>
    <source>
        <strain evidence="2">5413 J-13</strain>
    </source>
</reference>
<dbReference type="EMBL" id="CP095053">
    <property type="protein sequence ID" value="UOR07194.1"/>
    <property type="molecule type" value="Genomic_DNA"/>
</dbReference>
<evidence type="ECO:0000313" key="1">
    <source>
        <dbReference type="EMBL" id="UOR07194.1"/>
    </source>
</evidence>
<protein>
    <submittedName>
        <fullName evidence="1">Uncharacterized protein</fullName>
    </submittedName>
</protein>
<dbReference type="KEGG" id="haei:MUN82_08865"/>
<dbReference type="RefSeq" id="WP_245096762.1">
    <property type="nucleotide sequence ID" value="NZ_CP095053.1"/>
</dbReference>
<dbReference type="AlphaFoldDB" id="A0A8T9T1Z0"/>
<keyword evidence="2" id="KW-1185">Reference proteome</keyword>
<evidence type="ECO:0000313" key="2">
    <source>
        <dbReference type="Proteomes" id="UP000829925"/>
    </source>
</evidence>
<organism evidence="1 2">
    <name type="scientific">Hymenobacter aerilatus</name>
    <dbReference type="NCBI Taxonomy" id="2932251"/>
    <lineage>
        <taxon>Bacteria</taxon>
        <taxon>Pseudomonadati</taxon>
        <taxon>Bacteroidota</taxon>
        <taxon>Cytophagia</taxon>
        <taxon>Cytophagales</taxon>
        <taxon>Hymenobacteraceae</taxon>
        <taxon>Hymenobacter</taxon>
    </lineage>
</organism>